<dbReference type="AlphaFoldDB" id="A0A9J8DAE1"/>
<evidence type="ECO:0000256" key="2">
    <source>
        <dbReference type="ARBA" id="ARBA00006270"/>
    </source>
</evidence>
<dbReference type="GO" id="GO:0030990">
    <property type="term" value="C:intraciliary transport particle"/>
    <property type="evidence" value="ECO:0007669"/>
    <property type="project" value="UniProtKB-ARBA"/>
</dbReference>
<reference evidence="9" key="1">
    <citation type="submission" date="2025-08" db="UniProtKB">
        <authorList>
            <consortium name="Ensembl"/>
        </authorList>
    </citation>
    <scope>IDENTIFICATION</scope>
</reference>
<dbReference type="PROSITE" id="PS51419">
    <property type="entry name" value="RAB"/>
    <property type="match status" value="1"/>
</dbReference>
<feature type="region of interest" description="Disordered" evidence="8">
    <location>
        <begin position="252"/>
        <end position="281"/>
    </location>
</feature>
<evidence type="ECO:0000256" key="5">
    <source>
        <dbReference type="ARBA" id="ARBA00023069"/>
    </source>
</evidence>
<dbReference type="InterPro" id="IPR001806">
    <property type="entry name" value="Small_GTPase"/>
</dbReference>
<dbReference type="FunFam" id="3.40.50.300:FF:001684">
    <property type="entry name" value="Intraflagellar transport 27 homolog (Chlamydomonas)"/>
    <property type="match status" value="1"/>
</dbReference>
<dbReference type="GO" id="GO:0031514">
    <property type="term" value="C:motile cilium"/>
    <property type="evidence" value="ECO:0007669"/>
    <property type="project" value="UniProtKB-SubCell"/>
</dbReference>
<proteinExistence type="inferred from homology"/>
<evidence type="ECO:0000256" key="1">
    <source>
        <dbReference type="ARBA" id="ARBA00004230"/>
    </source>
</evidence>
<dbReference type="SMART" id="SM00173">
    <property type="entry name" value="RAS"/>
    <property type="match status" value="1"/>
</dbReference>
<sequence>MVKLRARCVVVGDAAVGKSSLCQMFRSDGAVFQKNYTMNVGVELLEKSVSIPDTSDAVEFYIYDSAGREPFSDACENMWNQPSLMCVVFDITSEASFTSCSRWIDRVRPHCNGLQVPGVLVGNKSDLSSRREVDAAAAQSWAQSQGLEYHETSAKEIAATEIHSIYAQQNKTDMKKRDVTSSQSKRCRSGGAVSHTGVVRRLASFESFWMQLCTCRKSGSLSESYIGGVPCGVFNVSPPRPRVYMEISVEGSAPNAFSPTGEASRECEGSVERLEEREPRR</sequence>
<dbReference type="GeneTree" id="ENSGT00870000136549"/>
<evidence type="ECO:0000313" key="9">
    <source>
        <dbReference type="Ensembl" id="ENSCCRP00000179317.1"/>
    </source>
</evidence>
<keyword evidence="10" id="KW-1185">Reference proteome</keyword>
<comment type="similarity">
    <text evidence="2">Belongs to the small GTPase superfamily. Rab family.</text>
</comment>
<dbReference type="Ensembl" id="ENSCCRT00000174083.1">
    <property type="protein sequence ID" value="ENSCCRP00000179317.1"/>
    <property type="gene ID" value="ENSCCRG00000073361.1"/>
</dbReference>
<dbReference type="NCBIfam" id="TIGR00231">
    <property type="entry name" value="small_GTP"/>
    <property type="match status" value="1"/>
</dbReference>
<name>A0A9J8DAE1_CYPCA</name>
<evidence type="ECO:0000256" key="8">
    <source>
        <dbReference type="SAM" id="MobiDB-lite"/>
    </source>
</evidence>
<dbReference type="Gene3D" id="3.40.50.300">
    <property type="entry name" value="P-loop containing nucleotide triphosphate hydrolases"/>
    <property type="match status" value="1"/>
</dbReference>
<evidence type="ECO:0000256" key="7">
    <source>
        <dbReference type="ARBA" id="ARBA00023273"/>
    </source>
</evidence>
<reference evidence="9" key="2">
    <citation type="submission" date="2025-09" db="UniProtKB">
        <authorList>
            <consortium name="Ensembl"/>
        </authorList>
    </citation>
    <scope>IDENTIFICATION</scope>
</reference>
<evidence type="ECO:0000256" key="6">
    <source>
        <dbReference type="ARBA" id="ARBA00023134"/>
    </source>
</evidence>
<keyword evidence="4" id="KW-0282">Flagellum</keyword>
<evidence type="ECO:0000256" key="3">
    <source>
        <dbReference type="ARBA" id="ARBA00022741"/>
    </source>
</evidence>
<dbReference type="SMART" id="SM00174">
    <property type="entry name" value="RHO"/>
    <property type="match status" value="1"/>
</dbReference>
<dbReference type="PANTHER" id="PTHR47978">
    <property type="match status" value="1"/>
</dbReference>
<dbReference type="GO" id="GO:0003924">
    <property type="term" value="F:GTPase activity"/>
    <property type="evidence" value="ECO:0007669"/>
    <property type="project" value="InterPro"/>
</dbReference>
<dbReference type="PRINTS" id="PR00449">
    <property type="entry name" value="RASTRNSFRMNG"/>
</dbReference>
<organism evidence="9 10">
    <name type="scientific">Cyprinus carpio carpio</name>
    <dbReference type="NCBI Taxonomy" id="630221"/>
    <lineage>
        <taxon>Eukaryota</taxon>
        <taxon>Metazoa</taxon>
        <taxon>Chordata</taxon>
        <taxon>Craniata</taxon>
        <taxon>Vertebrata</taxon>
        <taxon>Euteleostomi</taxon>
        <taxon>Actinopterygii</taxon>
        <taxon>Neopterygii</taxon>
        <taxon>Teleostei</taxon>
        <taxon>Ostariophysi</taxon>
        <taxon>Cypriniformes</taxon>
        <taxon>Cyprinidae</taxon>
        <taxon>Cyprininae</taxon>
        <taxon>Cyprinus</taxon>
    </lineage>
</organism>
<dbReference type="PROSITE" id="PS51421">
    <property type="entry name" value="RAS"/>
    <property type="match status" value="1"/>
</dbReference>
<dbReference type="InterPro" id="IPR005225">
    <property type="entry name" value="Small_GTP-bd"/>
</dbReference>
<dbReference type="InterPro" id="IPR027417">
    <property type="entry name" value="P-loop_NTPase"/>
</dbReference>
<evidence type="ECO:0000256" key="4">
    <source>
        <dbReference type="ARBA" id="ARBA00022846"/>
    </source>
</evidence>
<keyword evidence="7" id="KW-0966">Cell projection</keyword>
<dbReference type="Proteomes" id="UP001108240">
    <property type="component" value="Unplaced"/>
</dbReference>
<evidence type="ECO:0008006" key="11">
    <source>
        <dbReference type="Google" id="ProtNLM"/>
    </source>
</evidence>
<dbReference type="SUPFAM" id="SSF52540">
    <property type="entry name" value="P-loop containing nucleoside triphosphate hydrolases"/>
    <property type="match status" value="1"/>
</dbReference>
<feature type="compositionally biased region" description="Basic and acidic residues" evidence="8">
    <location>
        <begin position="263"/>
        <end position="281"/>
    </location>
</feature>
<keyword evidence="6" id="KW-0342">GTP-binding</keyword>
<evidence type="ECO:0000313" key="10">
    <source>
        <dbReference type="Proteomes" id="UP001108240"/>
    </source>
</evidence>
<dbReference type="GO" id="GO:0005525">
    <property type="term" value="F:GTP binding"/>
    <property type="evidence" value="ECO:0007669"/>
    <property type="project" value="UniProtKB-KW"/>
</dbReference>
<dbReference type="Pfam" id="PF00071">
    <property type="entry name" value="Ras"/>
    <property type="match status" value="1"/>
</dbReference>
<comment type="subcellular location">
    <subcellularLocation>
        <location evidence="1">Cell projection</location>
        <location evidence="1">Cilium</location>
        <location evidence="1">Flagellum</location>
    </subcellularLocation>
</comment>
<protein>
    <recommendedName>
        <fullName evidence="11">Small monomeric GTPase</fullName>
    </recommendedName>
</protein>
<accession>A0A9J8DAE1</accession>
<keyword evidence="3" id="KW-0547">Nucleotide-binding</keyword>
<dbReference type="SMART" id="SM00175">
    <property type="entry name" value="RAB"/>
    <property type="match status" value="1"/>
</dbReference>
<keyword evidence="5" id="KW-0969">Cilium</keyword>